<evidence type="ECO:0000313" key="7">
    <source>
        <dbReference type="WBParaSite" id="SVE_0149200.1"/>
    </source>
</evidence>
<protein>
    <submittedName>
        <fullName evidence="7">Zinc finger protein</fullName>
    </submittedName>
</protein>
<accession>A0A0K0EY84</accession>
<organism evidence="6 7">
    <name type="scientific">Strongyloides venezuelensis</name>
    <name type="common">Threadworm</name>
    <dbReference type="NCBI Taxonomy" id="75913"/>
    <lineage>
        <taxon>Eukaryota</taxon>
        <taxon>Metazoa</taxon>
        <taxon>Ecdysozoa</taxon>
        <taxon>Nematoda</taxon>
        <taxon>Chromadorea</taxon>
        <taxon>Rhabditida</taxon>
        <taxon>Tylenchina</taxon>
        <taxon>Panagrolaimomorpha</taxon>
        <taxon>Strongyloidoidea</taxon>
        <taxon>Strongyloididae</taxon>
        <taxon>Strongyloides</taxon>
    </lineage>
</organism>
<keyword evidence="6" id="KW-1185">Reference proteome</keyword>
<feature type="zinc finger region" description="C3H1-type" evidence="4">
    <location>
        <begin position="273"/>
        <end position="301"/>
    </location>
</feature>
<feature type="domain" description="C3H1-type" evidence="5">
    <location>
        <begin position="273"/>
        <end position="301"/>
    </location>
</feature>
<feature type="domain" description="C3H1-type" evidence="5">
    <location>
        <begin position="226"/>
        <end position="254"/>
    </location>
</feature>
<evidence type="ECO:0000256" key="1">
    <source>
        <dbReference type="ARBA" id="ARBA00022723"/>
    </source>
</evidence>
<keyword evidence="2 4" id="KW-0863">Zinc-finger</keyword>
<dbReference type="GO" id="GO:0008270">
    <property type="term" value="F:zinc ion binding"/>
    <property type="evidence" value="ECO:0007669"/>
    <property type="project" value="UniProtKB-KW"/>
</dbReference>
<dbReference type="Proteomes" id="UP000035680">
    <property type="component" value="Unassembled WGS sequence"/>
</dbReference>
<keyword evidence="1 4" id="KW-0479">Metal-binding</keyword>
<evidence type="ECO:0000256" key="3">
    <source>
        <dbReference type="ARBA" id="ARBA00022833"/>
    </source>
</evidence>
<dbReference type="WBParaSite" id="SVE_0149200.1">
    <property type="protein sequence ID" value="SVE_0149200.1"/>
    <property type="gene ID" value="SVE_0149200"/>
</dbReference>
<evidence type="ECO:0000313" key="6">
    <source>
        <dbReference type="Proteomes" id="UP000035680"/>
    </source>
</evidence>
<evidence type="ECO:0000256" key="4">
    <source>
        <dbReference type="PROSITE-ProRule" id="PRU00723"/>
    </source>
</evidence>
<name>A0A0K0EY84_STRVS</name>
<dbReference type="SUPFAM" id="SSF90229">
    <property type="entry name" value="CCCH zinc finger"/>
    <property type="match status" value="1"/>
</dbReference>
<dbReference type="Gene3D" id="4.10.1000.10">
    <property type="entry name" value="Zinc finger, CCCH-type"/>
    <property type="match status" value="1"/>
</dbReference>
<feature type="zinc finger region" description="C3H1-type" evidence="4">
    <location>
        <begin position="226"/>
        <end position="254"/>
    </location>
</feature>
<evidence type="ECO:0000259" key="5">
    <source>
        <dbReference type="PROSITE" id="PS50103"/>
    </source>
</evidence>
<evidence type="ECO:0000256" key="2">
    <source>
        <dbReference type="ARBA" id="ARBA00022771"/>
    </source>
</evidence>
<dbReference type="AlphaFoldDB" id="A0A0K0EY84"/>
<dbReference type="PROSITE" id="PS50103">
    <property type="entry name" value="ZF_C3H1"/>
    <property type="match status" value="2"/>
</dbReference>
<keyword evidence="3 4" id="KW-0862">Zinc</keyword>
<dbReference type="InterPro" id="IPR036855">
    <property type="entry name" value="Znf_CCCH_sf"/>
</dbReference>
<reference evidence="6" key="1">
    <citation type="submission" date="2014-07" db="EMBL/GenBank/DDBJ databases">
        <authorList>
            <person name="Martin A.A"/>
            <person name="De Silva N."/>
        </authorList>
    </citation>
    <scope>NUCLEOTIDE SEQUENCE</scope>
</reference>
<proteinExistence type="predicted"/>
<dbReference type="InterPro" id="IPR000571">
    <property type="entry name" value="Znf_CCCH"/>
</dbReference>
<reference evidence="7" key="2">
    <citation type="submission" date="2015-08" db="UniProtKB">
        <authorList>
            <consortium name="WormBaseParasite"/>
        </authorList>
    </citation>
    <scope>IDENTIFICATION</scope>
</reference>
<sequence>METGVGEFLPFVQGYPKDYVDCGNGPLYTEGTQQHVEYGRCYSSMGAVSDKLNKVTINQEQSRPSVTRQPYYRGIMENSCARNGPMDFAYSYNPQSFRNTMNSYHYEHPYPAYRRNSSQYLNGSSGSYKFRNIRRRRPMIHFQENTFCNSLSGSGISPNGYFDRSTTNNNTYLCSNDYELHNLKRKKSAGMSEDNSNGSTSDIISSVYSNLQSDSSKLPLFRNEKTLKLGVCPSFLLTNQCALFPNCLLSHSKKDYEDISIIVSEGQFQRNLIVPTEKCKHFSVSGKCPVGFHCNLIHRTLATEFKNEQTTITSTKDASSVPDGDIFHEFFIDNEVNKCLDIDIDKDCIYDKL</sequence>